<dbReference type="PANTHER" id="PTHR46246:SF1">
    <property type="entry name" value="GUANOSINE-3',5'-BIS(DIPHOSPHATE) 3'-PYROPHOSPHOHYDROLASE MESH1"/>
    <property type="match status" value="1"/>
</dbReference>
<sequence>MKKPTAVETALDIAYEAHKGARTFSGKPYILHPIRVMEQMDTDEERVIALLHDVLEDTETTEEELREHFSTRIVGQIKVLTHLPDEPYEDYIGRVALYATSTKIKLADLRDNTRIERIPRMTDGALKRLQRYHGAIRRLERQE</sequence>
<accession>A0A0F9SQM8</accession>
<dbReference type="AlphaFoldDB" id="A0A0F9SQM8"/>
<proteinExistence type="predicted"/>
<organism evidence="1">
    <name type="scientific">marine sediment metagenome</name>
    <dbReference type="NCBI Taxonomy" id="412755"/>
    <lineage>
        <taxon>unclassified sequences</taxon>
        <taxon>metagenomes</taxon>
        <taxon>ecological metagenomes</taxon>
    </lineage>
</organism>
<reference evidence="1" key="1">
    <citation type="journal article" date="2015" name="Nature">
        <title>Complex archaea that bridge the gap between prokaryotes and eukaryotes.</title>
        <authorList>
            <person name="Spang A."/>
            <person name="Saw J.H."/>
            <person name="Jorgensen S.L."/>
            <person name="Zaremba-Niedzwiedzka K."/>
            <person name="Martijn J."/>
            <person name="Lind A.E."/>
            <person name="van Eijk R."/>
            <person name="Schleper C."/>
            <person name="Guy L."/>
            <person name="Ettema T.J."/>
        </authorList>
    </citation>
    <scope>NUCLEOTIDE SEQUENCE</scope>
</reference>
<evidence type="ECO:0008006" key="2">
    <source>
        <dbReference type="Google" id="ProtNLM"/>
    </source>
</evidence>
<dbReference type="InterPro" id="IPR052194">
    <property type="entry name" value="MESH1"/>
</dbReference>
<name>A0A0F9SQM8_9ZZZZ</name>
<gene>
    <name evidence="1" type="ORF">LCGC14_0823510</name>
</gene>
<comment type="caution">
    <text evidence="1">The sequence shown here is derived from an EMBL/GenBank/DDBJ whole genome shotgun (WGS) entry which is preliminary data.</text>
</comment>
<dbReference type="EMBL" id="LAZR01002325">
    <property type="protein sequence ID" value="KKN31478.1"/>
    <property type="molecule type" value="Genomic_DNA"/>
</dbReference>
<dbReference type="Pfam" id="PF13328">
    <property type="entry name" value="HD_4"/>
    <property type="match status" value="1"/>
</dbReference>
<evidence type="ECO:0000313" key="1">
    <source>
        <dbReference type="EMBL" id="KKN31478.1"/>
    </source>
</evidence>
<dbReference type="Gene3D" id="1.10.3210.10">
    <property type="entry name" value="Hypothetical protein af1432"/>
    <property type="match status" value="1"/>
</dbReference>
<protein>
    <recommendedName>
        <fullName evidence="2">HD domain-containing protein</fullName>
    </recommendedName>
</protein>
<dbReference type="GO" id="GO:0008893">
    <property type="term" value="F:guanosine-3',5'-bis(diphosphate) 3'-diphosphatase activity"/>
    <property type="evidence" value="ECO:0007669"/>
    <property type="project" value="TreeGrafter"/>
</dbReference>
<dbReference type="PANTHER" id="PTHR46246">
    <property type="entry name" value="GUANOSINE-3',5'-BIS(DIPHOSPHATE) 3'-PYROPHOSPHOHYDROLASE MESH1"/>
    <property type="match status" value="1"/>
</dbReference>
<dbReference type="SUPFAM" id="SSF109604">
    <property type="entry name" value="HD-domain/PDEase-like"/>
    <property type="match status" value="1"/>
</dbReference>